<gene>
    <name evidence="1" type="ORF">COV72_02630</name>
</gene>
<dbReference type="Proteomes" id="UP000229641">
    <property type="component" value="Unassembled WGS sequence"/>
</dbReference>
<protein>
    <recommendedName>
        <fullName evidence="3">ACT domain-containing protein</fullName>
    </recommendedName>
</protein>
<comment type="caution">
    <text evidence="1">The sequence shown here is derived from an EMBL/GenBank/DDBJ whole genome shotgun (WGS) entry which is preliminary data.</text>
</comment>
<dbReference type="Gene3D" id="3.30.2130.10">
    <property type="entry name" value="VC0802-like"/>
    <property type="match status" value="1"/>
</dbReference>
<name>A0A2H0LYR6_9BACT</name>
<dbReference type="InterPro" id="IPR045865">
    <property type="entry name" value="ACT-like_dom_sf"/>
</dbReference>
<evidence type="ECO:0008006" key="3">
    <source>
        <dbReference type="Google" id="ProtNLM"/>
    </source>
</evidence>
<dbReference type="EMBL" id="PCWA01000035">
    <property type="protein sequence ID" value="PIQ89538.1"/>
    <property type="molecule type" value="Genomic_DNA"/>
</dbReference>
<reference evidence="1 2" key="1">
    <citation type="submission" date="2017-09" db="EMBL/GenBank/DDBJ databases">
        <title>Depth-based differentiation of microbial function through sediment-hosted aquifers and enrichment of novel symbionts in the deep terrestrial subsurface.</title>
        <authorList>
            <person name="Probst A.J."/>
            <person name="Ladd B."/>
            <person name="Jarett J.K."/>
            <person name="Geller-Mcgrath D.E."/>
            <person name="Sieber C.M."/>
            <person name="Emerson J.B."/>
            <person name="Anantharaman K."/>
            <person name="Thomas B.C."/>
            <person name="Malmstrom R."/>
            <person name="Stieglmeier M."/>
            <person name="Klingl A."/>
            <person name="Woyke T."/>
            <person name="Ryan C.M."/>
            <person name="Banfield J.F."/>
        </authorList>
    </citation>
    <scope>NUCLEOTIDE SEQUENCE [LARGE SCALE GENOMIC DNA]</scope>
    <source>
        <strain evidence="1">CG11_big_fil_rev_8_21_14_0_20_42_13</strain>
    </source>
</reference>
<sequence>MLAEIVDTFRDNNINIKDIAAYGKNNEAKFMVIADREKEELVLKALKGKGYVATEKEVVLLKIINEVGALSEAADKIKSSGVDLEYIYGTTCDCSCDCQLVISSNDNKKVVEILSK</sequence>
<proteinExistence type="predicted"/>
<evidence type="ECO:0000313" key="2">
    <source>
        <dbReference type="Proteomes" id="UP000229641"/>
    </source>
</evidence>
<organism evidence="1 2">
    <name type="scientific">Candidatus Ghiorseimicrobium undicola</name>
    <dbReference type="NCBI Taxonomy" id="1974746"/>
    <lineage>
        <taxon>Bacteria</taxon>
        <taxon>Pseudomonadati</taxon>
        <taxon>Candidatus Omnitrophota</taxon>
        <taxon>Candidatus Ghiorseimicrobium</taxon>
    </lineage>
</organism>
<accession>A0A2H0LYR6</accession>
<dbReference type="AlphaFoldDB" id="A0A2H0LYR6"/>
<evidence type="ECO:0000313" key="1">
    <source>
        <dbReference type="EMBL" id="PIQ89538.1"/>
    </source>
</evidence>
<dbReference type="SUPFAM" id="SSF55021">
    <property type="entry name" value="ACT-like"/>
    <property type="match status" value="1"/>
</dbReference>